<dbReference type="GO" id="GO:0020037">
    <property type="term" value="F:heme binding"/>
    <property type="evidence" value="ECO:0007669"/>
    <property type="project" value="InterPro"/>
</dbReference>
<dbReference type="EMBL" id="LACI01000103">
    <property type="protein sequence ID" value="KJU87591.1"/>
    <property type="molecule type" value="Genomic_DNA"/>
</dbReference>
<keyword evidence="4" id="KW-1185">Reference proteome</keyword>
<dbReference type="Proteomes" id="UP000033423">
    <property type="component" value="Unassembled WGS sequence"/>
</dbReference>
<gene>
    <name evidence="3" type="ORF">MBAV_000219</name>
</gene>
<dbReference type="Gene3D" id="1.10.760.10">
    <property type="entry name" value="Cytochrome c-like domain"/>
    <property type="match status" value="2"/>
</dbReference>
<evidence type="ECO:0000313" key="3">
    <source>
        <dbReference type="EMBL" id="KJU87591.1"/>
    </source>
</evidence>
<dbReference type="InterPro" id="IPR053728">
    <property type="entry name" value="Alginate_Permeability_Chnl"/>
</dbReference>
<keyword evidence="1" id="KW-0732">Signal</keyword>
<dbReference type="SUPFAM" id="SSF46626">
    <property type="entry name" value="Cytochrome c"/>
    <property type="match status" value="1"/>
</dbReference>
<dbReference type="Pfam" id="PF09098">
    <property type="entry name" value="Dehyd-heme_bind"/>
    <property type="match status" value="1"/>
</dbReference>
<dbReference type="InterPro" id="IPR015182">
    <property type="entry name" value="QH-AmDH_asu_heme-bd_dom"/>
</dbReference>
<dbReference type="InterPro" id="IPR036909">
    <property type="entry name" value="Cyt_c-like_dom_sf"/>
</dbReference>
<feature type="domain" description="Quinohemoprotein amine dehydrogenase alpha subunit haem binding" evidence="2">
    <location>
        <begin position="35"/>
        <end position="152"/>
    </location>
</feature>
<dbReference type="GO" id="GO:0009055">
    <property type="term" value="F:electron transfer activity"/>
    <property type="evidence" value="ECO:0007669"/>
    <property type="project" value="InterPro"/>
</dbReference>
<feature type="chain" id="PRO_5002461286" description="Quinohemoprotein amine dehydrogenase alpha subunit haem binding domain-containing protein" evidence="1">
    <location>
        <begin position="23"/>
        <end position="629"/>
    </location>
</feature>
<protein>
    <recommendedName>
        <fullName evidence="2">Quinohemoprotein amine dehydrogenase alpha subunit haem binding domain-containing protein</fullName>
    </recommendedName>
</protein>
<dbReference type="Gene3D" id="2.40.160.100">
    <property type="match status" value="1"/>
</dbReference>
<feature type="signal peptide" evidence="1">
    <location>
        <begin position="1"/>
        <end position="22"/>
    </location>
</feature>
<accession>A0A0F3H097</accession>
<evidence type="ECO:0000313" key="4">
    <source>
        <dbReference type="Proteomes" id="UP000033423"/>
    </source>
</evidence>
<organism evidence="3 4">
    <name type="scientific">Candidatus Magnetobacterium bavaricum</name>
    <dbReference type="NCBI Taxonomy" id="29290"/>
    <lineage>
        <taxon>Bacteria</taxon>
        <taxon>Pseudomonadati</taxon>
        <taxon>Nitrospirota</taxon>
        <taxon>Thermodesulfovibrionia</taxon>
        <taxon>Thermodesulfovibrionales</taxon>
        <taxon>Candidatus Magnetobacteriaceae</taxon>
        <taxon>Candidatus Magnetobacterium</taxon>
    </lineage>
</organism>
<reference evidence="3 4" key="1">
    <citation type="submission" date="2015-02" db="EMBL/GenBank/DDBJ databases">
        <title>Single-cell genomics of uncultivated deep-branching MTB reveals a conserved set of magnetosome genes.</title>
        <authorList>
            <person name="Kolinko S."/>
            <person name="Richter M."/>
            <person name="Glockner F.O."/>
            <person name="Brachmann A."/>
            <person name="Schuler D."/>
        </authorList>
    </citation>
    <scope>NUCLEOTIDE SEQUENCE [LARGE SCALE GENOMIC DNA]</scope>
    <source>
        <strain evidence="3">TM-1</strain>
    </source>
</reference>
<evidence type="ECO:0000259" key="2">
    <source>
        <dbReference type="Pfam" id="PF09098"/>
    </source>
</evidence>
<comment type="caution">
    <text evidence="3">The sequence shown here is derived from an EMBL/GenBank/DDBJ whole genome shotgun (WGS) entry which is preliminary data.</text>
</comment>
<dbReference type="AlphaFoldDB" id="A0A0F3H097"/>
<evidence type="ECO:0000256" key="1">
    <source>
        <dbReference type="SAM" id="SignalP"/>
    </source>
</evidence>
<sequence>MKVMAVLLSIFALLVLGTEARAETAKPSLPSSIDSKSIVETRCTTCHNINRIVYAPKATLNDWLHIVSKMESQGKGLLTTQEMIAVVEWLYANRSTLKPVDTGEPELIKKLPEDTRQLLMKNHCLTCHTDDRITKQTTTWTEKEWGHVIERMRSKAPGLLKDVDVVTMSSHLYNRLAEIPKTGAKKISDDMYYLADGYVDMRAENKHNYYFNREIDKDQGQRGLEGFGEGDARVNAELLSPDKWKARLSLAFYGMADPGNDAMRNGMYRRISRDVKGLMTIEELWAEVNATNSLVVRAGVQEYTPDLIGSIYKDTDLGVRVYGKLSNGVDWSFYAAQRIENDLLSGYNSPSDLRDQQIFIAHLQFNVASQLVKPSLSFNHDREGDHKFGREGKYEKVDVIYPGVTTYGDVGPFKLLTGLYGVFGMQRDVVLLGKIPLKDQQVSAFAGYFDLALPAGIFTPHVGFFYASGDDDPTDNKAHGFDSISDRVDVWGAHGIIINDRISLPGGITVIRAHSPYTSLRDGDASSNFVNPGVSAANLGLIITPIKPLTIDTNLTYFWWNKTAVLEALVGPVGKNVGLEWNADVNYDINKWFTIYLAGAVFWADKDMAKIYGDHRMASDILAGVKYRF</sequence>
<name>A0A0F3H097_9BACT</name>
<proteinExistence type="predicted"/>